<keyword evidence="8" id="KW-0963">Cytoplasm</keyword>
<name>A0A364V4K1_9CORY</name>
<comment type="similarity">
    <text evidence="2 8">Belongs to the diaminopimelate epimerase family.</text>
</comment>
<evidence type="ECO:0000313" key="11">
    <source>
        <dbReference type="EMBL" id="RAV31549.1"/>
    </source>
</evidence>
<dbReference type="PANTHER" id="PTHR31689:SF0">
    <property type="entry name" value="DIAMINOPIMELATE EPIMERASE"/>
    <property type="match status" value="1"/>
</dbReference>
<comment type="caution">
    <text evidence="11">The sequence shown here is derived from an EMBL/GenBank/DDBJ whole genome shotgun (WGS) entry which is preliminary data.</text>
</comment>
<comment type="subcellular location">
    <subcellularLocation>
        <location evidence="8">Cytoplasm</location>
    </subcellularLocation>
</comment>
<keyword evidence="4 8" id="KW-0028">Amino-acid biosynthesis</keyword>
<dbReference type="InterPro" id="IPR001653">
    <property type="entry name" value="DAP_epimerase_DapF"/>
</dbReference>
<dbReference type="EMBL" id="QHCV01000080">
    <property type="protein sequence ID" value="RAV31549.1"/>
    <property type="molecule type" value="Genomic_DNA"/>
</dbReference>
<proteinExistence type="inferred from homology"/>
<feature type="binding site" evidence="8">
    <location>
        <begin position="255"/>
        <end position="256"/>
    </location>
    <ligand>
        <name>substrate</name>
    </ligand>
</feature>
<dbReference type="PANTHER" id="PTHR31689">
    <property type="entry name" value="DIAMINOPIMELATE EPIMERASE, CHLOROPLASTIC"/>
    <property type="match status" value="1"/>
</dbReference>
<dbReference type="SUPFAM" id="SSF54506">
    <property type="entry name" value="Diaminopimelate epimerase-like"/>
    <property type="match status" value="2"/>
</dbReference>
<dbReference type="GO" id="GO:0005829">
    <property type="term" value="C:cytosol"/>
    <property type="evidence" value="ECO:0007669"/>
    <property type="project" value="TreeGrafter"/>
</dbReference>
<dbReference type="Proteomes" id="UP000251577">
    <property type="component" value="Unassembled WGS sequence"/>
</dbReference>
<comment type="pathway">
    <text evidence="1 8">Amino-acid biosynthesis; L-lysine biosynthesis via DAP pathway; DL-2,6-diaminopimelate from LL-2,6-diaminopimelate: step 1/1.</text>
</comment>
<dbReference type="UniPathway" id="UPA00034">
    <property type="reaction ID" value="UER00025"/>
</dbReference>
<evidence type="ECO:0000256" key="6">
    <source>
        <dbReference type="ARBA" id="ARBA00023235"/>
    </source>
</evidence>
<keyword evidence="12" id="KW-1185">Reference proteome</keyword>
<feature type="binding site" evidence="8">
    <location>
        <begin position="245"/>
        <end position="246"/>
    </location>
    <ligand>
        <name>substrate</name>
    </ligand>
</feature>
<feature type="site" description="Could be important to modulate the pK values of the two catalytic cysteine residues" evidence="8">
    <location>
        <position position="245"/>
    </location>
</feature>
<protein>
    <recommendedName>
        <fullName evidence="3 8">Diaminopimelate epimerase</fullName>
        <shortName evidence="8">DAP epimerase</shortName>
        <ecNumber evidence="3 8">5.1.1.7</ecNumber>
    </recommendedName>
    <alternativeName>
        <fullName evidence="8">PLP-independent amino acid racemase</fullName>
    </alternativeName>
</protein>
<reference evidence="11 12" key="1">
    <citation type="journal article" date="2018" name="Syst. Appl. Microbiol.">
        <title>Corynebacterium heidelbergense sp. nov., isolated from the preen glands of Egyptian geese (Alopochen aegyptiacus).</title>
        <authorList>
            <person name="Braun M.S."/>
            <person name="Wang E."/>
            <person name="Zimmermann S."/>
            <person name="Wink M."/>
        </authorList>
    </citation>
    <scope>NUCLEOTIDE SEQUENCE [LARGE SCALE GENOMIC DNA]</scope>
    <source>
        <strain evidence="11 12">647</strain>
    </source>
</reference>
<comment type="function">
    <text evidence="8">Catalyzes the stereoinversion of LL-2,6-diaminopimelate (L,L-DAP) to meso-diaminopimelate (meso-DAP), a precursor of L-lysine and an essential component of the bacterial peptidoglycan.</text>
</comment>
<evidence type="ECO:0000256" key="3">
    <source>
        <dbReference type="ARBA" id="ARBA00013080"/>
    </source>
</evidence>
<dbReference type="Gene3D" id="3.10.310.10">
    <property type="entry name" value="Diaminopimelate Epimerase, Chain A, domain 1"/>
    <property type="match status" value="2"/>
</dbReference>
<feature type="binding site" evidence="8">
    <location>
        <position position="227"/>
    </location>
    <ligand>
        <name>substrate</name>
    </ligand>
</feature>
<feature type="active site" description="Proton donor" evidence="8">
    <location>
        <position position="111"/>
    </location>
</feature>
<dbReference type="GO" id="GO:0009089">
    <property type="term" value="P:lysine biosynthetic process via diaminopimelate"/>
    <property type="evidence" value="ECO:0007669"/>
    <property type="project" value="UniProtKB-UniRule"/>
</dbReference>
<comment type="catalytic activity">
    <reaction evidence="7 8">
        <text>(2S,6S)-2,6-diaminopimelate = meso-2,6-diaminopimelate</text>
        <dbReference type="Rhea" id="RHEA:15393"/>
        <dbReference type="ChEBI" id="CHEBI:57609"/>
        <dbReference type="ChEBI" id="CHEBI:57791"/>
        <dbReference type="EC" id="5.1.1.7"/>
    </reaction>
</comment>
<dbReference type="EC" id="5.1.1.7" evidence="3 8"/>
<dbReference type="NCBIfam" id="TIGR00652">
    <property type="entry name" value="DapF"/>
    <property type="match status" value="1"/>
</dbReference>
<feature type="binding site" evidence="8">
    <location>
        <position position="102"/>
    </location>
    <ligand>
        <name>substrate</name>
    </ligand>
</feature>
<evidence type="ECO:0000313" key="12">
    <source>
        <dbReference type="Proteomes" id="UP000251577"/>
    </source>
</evidence>
<dbReference type="HAMAP" id="MF_00197">
    <property type="entry name" value="DAP_epimerase"/>
    <property type="match status" value="1"/>
</dbReference>
<keyword evidence="6 8" id="KW-0413">Isomerase</keyword>
<evidence type="ECO:0000256" key="4">
    <source>
        <dbReference type="ARBA" id="ARBA00022605"/>
    </source>
</evidence>
<sequence>MNDSRDISPAAGTQSGPPSSKRPALPFIKAHGTRNDFVVLVDPEAELECPPQLVRAMCDRRAGVGADGLIRVARAGALERAGVLWQRPTGCGEATWFMDYRNADGSVAQMCGNGVRVFAHVLVAEGLLPAAEGVEPFSVGTRAGAKRVVLHRADARDAVVSVDMGAPRLLGPATARWNGQQLRGLGVDMGNPHLAVVLEDHDAHSLAQLPVPLPVAGDPEVFPEGLNLELLTPLADGRVHMRVHERGVGETESCGTGTVAAAVAALADRGRRVGNVAVCVPGGEVQVSVTEDGSTLTGPSQIVFRGSFPLLDANSVT</sequence>
<keyword evidence="5 8" id="KW-0457">Lysine biosynthesis</keyword>
<feature type="binding site" evidence="8">
    <location>
        <begin position="112"/>
        <end position="113"/>
    </location>
    <ligand>
        <name>substrate</name>
    </ligand>
</feature>
<evidence type="ECO:0000256" key="5">
    <source>
        <dbReference type="ARBA" id="ARBA00023154"/>
    </source>
</evidence>
<feature type="site" description="Could be important to modulate the pK values of the two catalytic cysteine residues" evidence="8">
    <location>
        <position position="193"/>
    </location>
</feature>
<dbReference type="RefSeq" id="WP_113631176.1">
    <property type="nucleotide sequence ID" value="NZ_QHCV01000080.1"/>
</dbReference>
<evidence type="ECO:0000256" key="10">
    <source>
        <dbReference type="SAM" id="MobiDB-lite"/>
    </source>
</evidence>
<feature type="active site" evidence="9">
    <location>
        <position position="111"/>
    </location>
</feature>
<feature type="binding site" evidence="8">
    <location>
        <position position="191"/>
    </location>
    <ligand>
        <name>substrate</name>
    </ligand>
</feature>
<dbReference type="GO" id="GO:0008837">
    <property type="term" value="F:diaminopimelate epimerase activity"/>
    <property type="evidence" value="ECO:0007669"/>
    <property type="project" value="UniProtKB-UniRule"/>
</dbReference>
<feature type="active site" description="Proton acceptor" evidence="8">
    <location>
        <position position="254"/>
    </location>
</feature>
<evidence type="ECO:0000256" key="1">
    <source>
        <dbReference type="ARBA" id="ARBA00005196"/>
    </source>
</evidence>
<evidence type="ECO:0000256" key="8">
    <source>
        <dbReference type="HAMAP-Rule" id="MF_00197"/>
    </source>
</evidence>
<organism evidence="11 12">
    <name type="scientific">Corynebacterium heidelbergense</name>
    <dbReference type="NCBI Taxonomy" id="2055947"/>
    <lineage>
        <taxon>Bacteria</taxon>
        <taxon>Bacillati</taxon>
        <taxon>Actinomycetota</taxon>
        <taxon>Actinomycetes</taxon>
        <taxon>Mycobacteriales</taxon>
        <taxon>Corynebacteriaceae</taxon>
        <taxon>Corynebacterium</taxon>
    </lineage>
</organism>
<gene>
    <name evidence="8" type="primary">dapF</name>
    <name evidence="11" type="ORF">DLJ54_07775</name>
</gene>
<dbReference type="Pfam" id="PF01678">
    <property type="entry name" value="DAP_epimerase"/>
    <property type="match status" value="2"/>
</dbReference>
<evidence type="ECO:0000256" key="7">
    <source>
        <dbReference type="ARBA" id="ARBA00051712"/>
    </source>
</evidence>
<accession>A0A364V4K1</accession>
<evidence type="ECO:0000256" key="9">
    <source>
        <dbReference type="PROSITE-ProRule" id="PRU10125"/>
    </source>
</evidence>
<comment type="caution">
    <text evidence="8">Lacks conserved residue(s) required for the propagation of feature annotation.</text>
</comment>
<feature type="region of interest" description="Disordered" evidence="10">
    <location>
        <begin position="1"/>
        <end position="24"/>
    </location>
</feature>
<comment type="subunit">
    <text evidence="8">Homodimer.</text>
</comment>
<evidence type="ECO:0000256" key="2">
    <source>
        <dbReference type="ARBA" id="ARBA00010219"/>
    </source>
</evidence>
<dbReference type="AlphaFoldDB" id="A0A364V4K1"/>
<feature type="binding site" evidence="8">
    <location>
        <position position="35"/>
    </location>
    <ligand>
        <name>substrate</name>
    </ligand>
</feature>
<dbReference type="InterPro" id="IPR018510">
    <property type="entry name" value="DAP_epimerase_AS"/>
</dbReference>
<dbReference type="PROSITE" id="PS01326">
    <property type="entry name" value="DAP_EPIMERASE"/>
    <property type="match status" value="1"/>
</dbReference>